<feature type="region of interest" description="Disordered" evidence="4">
    <location>
        <begin position="527"/>
        <end position="611"/>
    </location>
</feature>
<gene>
    <name evidence="8" type="ORF">QJ522_02775</name>
</gene>
<evidence type="ECO:0000259" key="6">
    <source>
        <dbReference type="Pfam" id="PF25967"/>
    </source>
</evidence>
<dbReference type="Pfam" id="PF25990">
    <property type="entry name" value="Beta-barrel_YknX"/>
    <property type="match status" value="1"/>
</dbReference>
<evidence type="ECO:0000256" key="3">
    <source>
        <dbReference type="SAM" id="Coils"/>
    </source>
</evidence>
<dbReference type="EMBL" id="JASCXX010000002">
    <property type="protein sequence ID" value="MDI6447956.1"/>
    <property type="molecule type" value="Genomic_DNA"/>
</dbReference>
<proteinExistence type="predicted"/>
<keyword evidence="9" id="KW-1185">Reference proteome</keyword>
<dbReference type="AlphaFoldDB" id="A0AAW6TVP7"/>
<evidence type="ECO:0000259" key="7">
    <source>
        <dbReference type="Pfam" id="PF25990"/>
    </source>
</evidence>
<feature type="domain" description="YknX-like beta-barrel" evidence="7">
    <location>
        <begin position="352"/>
        <end position="429"/>
    </location>
</feature>
<dbReference type="InterPro" id="IPR058627">
    <property type="entry name" value="MdtA-like_C"/>
</dbReference>
<organism evidence="8 9">
    <name type="scientific">Anaerobaca lacustris</name>
    <dbReference type="NCBI Taxonomy" id="3044600"/>
    <lineage>
        <taxon>Bacteria</taxon>
        <taxon>Pseudomonadati</taxon>
        <taxon>Planctomycetota</taxon>
        <taxon>Phycisphaerae</taxon>
        <taxon>Sedimentisphaerales</taxon>
        <taxon>Anaerobacaceae</taxon>
        <taxon>Anaerobaca</taxon>
    </lineage>
</organism>
<evidence type="ECO:0000313" key="9">
    <source>
        <dbReference type="Proteomes" id="UP001431776"/>
    </source>
</evidence>
<dbReference type="InterPro" id="IPR058636">
    <property type="entry name" value="Beta-barrel_YknX"/>
</dbReference>
<dbReference type="PANTHER" id="PTHR32347">
    <property type="entry name" value="EFFLUX SYSTEM COMPONENT YKNX-RELATED"/>
    <property type="match status" value="1"/>
</dbReference>
<reference evidence="8" key="1">
    <citation type="submission" date="2023-05" db="EMBL/GenBank/DDBJ databases">
        <title>Anaerotaeda fermentans gen. nov., sp. nov., a novel anaerobic planctomycete of the new family within the order Sedimentisphaerales isolated from Taman Peninsula, Russia.</title>
        <authorList>
            <person name="Khomyakova M.A."/>
            <person name="Merkel A.Y."/>
            <person name="Slobodkin A.I."/>
        </authorList>
    </citation>
    <scope>NUCLEOTIDE SEQUENCE</scope>
    <source>
        <strain evidence="8">M17dextr</strain>
    </source>
</reference>
<dbReference type="Pfam" id="PF25967">
    <property type="entry name" value="RND-MFP_C"/>
    <property type="match status" value="1"/>
</dbReference>
<feature type="compositionally biased region" description="Basic and acidic residues" evidence="4">
    <location>
        <begin position="559"/>
        <end position="578"/>
    </location>
</feature>
<dbReference type="Proteomes" id="UP001431776">
    <property type="component" value="Unassembled WGS sequence"/>
</dbReference>
<evidence type="ECO:0000256" key="4">
    <source>
        <dbReference type="SAM" id="MobiDB-lite"/>
    </source>
</evidence>
<dbReference type="InterPro" id="IPR050465">
    <property type="entry name" value="UPF0194_transport"/>
</dbReference>
<sequence>MTGNHSNGTTNGRRKPLRLIGVLVVVAAIALAVIWLKVVRAADSSTTQMATFEAKRGPLTISVLESGTIKAREQVVITNQLEGRTSIIYLIPEGTRVKKGELLVELDASTMQDQRIDQDIRVKNAEAAFINADENMAIVENQAQSDVEVAELTLEFAKLDLNKYIEGEYPNQLAKAESDIQLAQEDLTRAEDKADWSKRLHEEKYLSTTELKTDELAHSRAKVNLQVAQRDRELLETYTYQRQIAQLESDVRQAEMALERTKAKARANVVQARAELIAREQEYNRQKDRLDKLDDQIGKAKVYAPADGMVIYATSARRGGWRDNRQPLDEGVEVFERQELIHLPTAAAAKAEVDIHEASLEKVRLGLPVVVTVDALPGRRFMGTVGRIAPLPDPQSMWMNPDLKVYNSDIYLEGDDPALRTGMSCKVEIIVAQYDDAVYIPIQAVIRVDGKPTVYVVRLDGTVEERVVEIGLDNNSMVRIISGLSEGEVVWLAPPLKAATVQEGSRRDELGDDGEANAWQQRINERLENANGLNEGRPNLGQGMETMPGQGDQTQLSDAQREQMRERLQNMTAEERQKQLQSAPAGQGGPTPQRPQGGQGATGGPRPGGPQ</sequence>
<dbReference type="Gene3D" id="1.10.287.470">
    <property type="entry name" value="Helix hairpin bin"/>
    <property type="match status" value="1"/>
</dbReference>
<feature type="coiled-coil region" evidence="3">
    <location>
        <begin position="244"/>
        <end position="296"/>
    </location>
</feature>
<protein>
    <recommendedName>
        <fullName evidence="10">Efflux transporter periplasmic adaptor subunit</fullName>
    </recommendedName>
</protein>
<dbReference type="PANTHER" id="PTHR32347:SF23">
    <property type="entry name" value="BLL5650 PROTEIN"/>
    <property type="match status" value="1"/>
</dbReference>
<keyword evidence="2 3" id="KW-0175">Coiled coil</keyword>
<evidence type="ECO:0000256" key="5">
    <source>
        <dbReference type="SAM" id="Phobius"/>
    </source>
</evidence>
<comment type="caution">
    <text evidence="8">The sequence shown here is derived from an EMBL/GenBank/DDBJ whole genome shotgun (WGS) entry which is preliminary data.</text>
</comment>
<dbReference type="RefSeq" id="WP_349243367.1">
    <property type="nucleotide sequence ID" value="NZ_JASCXX010000002.1"/>
</dbReference>
<dbReference type="SUPFAM" id="SSF111369">
    <property type="entry name" value="HlyD-like secretion proteins"/>
    <property type="match status" value="1"/>
</dbReference>
<feature type="transmembrane region" description="Helical" evidence="5">
    <location>
        <begin position="17"/>
        <end position="36"/>
    </location>
</feature>
<feature type="compositionally biased region" description="Gly residues" evidence="4">
    <location>
        <begin position="597"/>
        <end position="611"/>
    </location>
</feature>
<dbReference type="GO" id="GO:0030313">
    <property type="term" value="C:cell envelope"/>
    <property type="evidence" value="ECO:0007669"/>
    <property type="project" value="UniProtKB-SubCell"/>
</dbReference>
<accession>A0AAW6TVP7</accession>
<dbReference type="Gene3D" id="2.40.50.100">
    <property type="match status" value="1"/>
</dbReference>
<comment type="subcellular location">
    <subcellularLocation>
        <location evidence="1">Cell envelope</location>
    </subcellularLocation>
</comment>
<evidence type="ECO:0000313" key="8">
    <source>
        <dbReference type="EMBL" id="MDI6447956.1"/>
    </source>
</evidence>
<name>A0AAW6TVP7_9BACT</name>
<keyword evidence="5" id="KW-0472">Membrane</keyword>
<evidence type="ECO:0000256" key="1">
    <source>
        <dbReference type="ARBA" id="ARBA00004196"/>
    </source>
</evidence>
<evidence type="ECO:0000256" key="2">
    <source>
        <dbReference type="ARBA" id="ARBA00023054"/>
    </source>
</evidence>
<keyword evidence="5" id="KW-1133">Transmembrane helix</keyword>
<dbReference type="Gene3D" id="2.40.420.20">
    <property type="match status" value="1"/>
</dbReference>
<feature type="domain" description="Multidrug resistance protein MdtA-like C-terminal permuted SH3" evidence="6">
    <location>
        <begin position="436"/>
        <end position="490"/>
    </location>
</feature>
<evidence type="ECO:0008006" key="10">
    <source>
        <dbReference type="Google" id="ProtNLM"/>
    </source>
</evidence>
<dbReference type="Gene3D" id="2.40.30.170">
    <property type="match status" value="1"/>
</dbReference>
<keyword evidence="5" id="KW-0812">Transmembrane</keyword>